<feature type="region of interest" description="Disordered" evidence="1">
    <location>
        <begin position="118"/>
        <end position="169"/>
    </location>
</feature>
<evidence type="ECO:0000256" key="2">
    <source>
        <dbReference type="SAM" id="SignalP"/>
    </source>
</evidence>
<dbReference type="AlphaFoldDB" id="A0A6L6IVJ8"/>
<feature type="compositionally biased region" description="Pro residues" evidence="1">
    <location>
        <begin position="25"/>
        <end position="50"/>
    </location>
</feature>
<evidence type="ECO:0000313" key="4">
    <source>
        <dbReference type="Proteomes" id="UP000478740"/>
    </source>
</evidence>
<feature type="region of interest" description="Disordered" evidence="1">
    <location>
        <begin position="22"/>
        <end position="54"/>
    </location>
</feature>
<dbReference type="RefSeq" id="WP_155043600.1">
    <property type="nucleotide sequence ID" value="NZ_WMIH01000003.1"/>
</dbReference>
<dbReference type="Proteomes" id="UP000478740">
    <property type="component" value="Unassembled WGS sequence"/>
</dbReference>
<sequence length="169" mass="18065">MNRFLAALMLALPLTGPAFAMGDAPPAPADQPAPVQEPPAIPAPDAPESPPGDLEAGIEDFMRNMLREAQPHLDNLGNDLGGMVSSLGPVLSEIGTMIDDVRNYQAPEMLENGDIIIRRRADAPPRPEMGPNLRQMMRPNPDTPRGPAPDQDAPDQNAPARDPASEIEL</sequence>
<comment type="caution">
    <text evidence="3">The sequence shown here is derived from an EMBL/GenBank/DDBJ whole genome shotgun (WGS) entry which is preliminary data.</text>
</comment>
<reference evidence="3 4" key="1">
    <citation type="submission" date="2019-11" db="EMBL/GenBank/DDBJ databases">
        <authorList>
            <person name="Dong K."/>
        </authorList>
    </citation>
    <scope>NUCLEOTIDE SEQUENCE [LARGE SCALE GENOMIC DNA]</scope>
    <source>
        <strain evidence="3 4">DK608</strain>
    </source>
</reference>
<protein>
    <recommendedName>
        <fullName evidence="5">AAA+ family ATPase</fullName>
    </recommendedName>
</protein>
<organism evidence="3 4">
    <name type="scientific">Paracoccus shanxieyensis</name>
    <dbReference type="NCBI Taxonomy" id="2675752"/>
    <lineage>
        <taxon>Bacteria</taxon>
        <taxon>Pseudomonadati</taxon>
        <taxon>Pseudomonadota</taxon>
        <taxon>Alphaproteobacteria</taxon>
        <taxon>Rhodobacterales</taxon>
        <taxon>Paracoccaceae</taxon>
        <taxon>Paracoccus</taxon>
    </lineage>
</organism>
<feature type="signal peptide" evidence="2">
    <location>
        <begin position="1"/>
        <end position="20"/>
    </location>
</feature>
<gene>
    <name evidence="3" type="ORF">GL284_05200</name>
</gene>
<keyword evidence="2" id="KW-0732">Signal</keyword>
<dbReference type="EMBL" id="WMII01000004">
    <property type="protein sequence ID" value="MTH63661.1"/>
    <property type="molecule type" value="Genomic_DNA"/>
</dbReference>
<name>A0A6L6IVJ8_9RHOB</name>
<accession>A0A6L6IVJ8</accession>
<evidence type="ECO:0000313" key="3">
    <source>
        <dbReference type="EMBL" id="MTH63661.1"/>
    </source>
</evidence>
<evidence type="ECO:0008006" key="5">
    <source>
        <dbReference type="Google" id="ProtNLM"/>
    </source>
</evidence>
<evidence type="ECO:0000256" key="1">
    <source>
        <dbReference type="SAM" id="MobiDB-lite"/>
    </source>
</evidence>
<feature type="chain" id="PRO_5026992422" description="AAA+ family ATPase" evidence="2">
    <location>
        <begin position="21"/>
        <end position="169"/>
    </location>
</feature>
<keyword evidence="4" id="KW-1185">Reference proteome</keyword>
<proteinExistence type="predicted"/>